<feature type="transmembrane region" description="Helical" evidence="1">
    <location>
        <begin position="183"/>
        <end position="205"/>
    </location>
</feature>
<dbReference type="EMBL" id="JACXAE010000083">
    <property type="protein sequence ID" value="MBD2775573.1"/>
    <property type="molecule type" value="Genomic_DNA"/>
</dbReference>
<evidence type="ECO:0000313" key="2">
    <source>
        <dbReference type="EMBL" id="MBD2775573.1"/>
    </source>
</evidence>
<feature type="transmembrane region" description="Helical" evidence="1">
    <location>
        <begin position="142"/>
        <end position="162"/>
    </location>
</feature>
<dbReference type="AlphaFoldDB" id="A0A8J6XYR6"/>
<feature type="transmembrane region" description="Helical" evidence="1">
    <location>
        <begin position="49"/>
        <end position="67"/>
    </location>
</feature>
<feature type="transmembrane region" description="Helical" evidence="1">
    <location>
        <begin position="114"/>
        <end position="136"/>
    </location>
</feature>
<reference evidence="2" key="1">
    <citation type="submission" date="2020-09" db="EMBL/GenBank/DDBJ databases">
        <title>Iningainema tapete sp. nov. (Scytonemataceae, Cyanobacteria) from greenhouses in central Florida (USA) produces two types of nodularin with biosynthetic potential for microcystin-LR and anabaenopeptins.</title>
        <authorList>
            <person name="Berthold D.E."/>
            <person name="Lefler F.W."/>
            <person name="Huang I.-S."/>
            <person name="Abdulla H."/>
            <person name="Zimba P.V."/>
            <person name="Laughinghouse H.D. IV."/>
        </authorList>
    </citation>
    <scope>NUCLEOTIDE SEQUENCE</scope>
    <source>
        <strain evidence="2">BLCCT55</strain>
    </source>
</reference>
<evidence type="ECO:0000256" key="1">
    <source>
        <dbReference type="SAM" id="Phobius"/>
    </source>
</evidence>
<keyword evidence="1" id="KW-0472">Membrane</keyword>
<keyword evidence="3" id="KW-1185">Reference proteome</keyword>
<comment type="caution">
    <text evidence="2">The sequence shown here is derived from an EMBL/GenBank/DDBJ whole genome shotgun (WGS) entry which is preliminary data.</text>
</comment>
<dbReference type="Proteomes" id="UP000629098">
    <property type="component" value="Unassembled WGS sequence"/>
</dbReference>
<protein>
    <submittedName>
        <fullName evidence="2">Uncharacterized protein</fullName>
    </submittedName>
</protein>
<organism evidence="2 3">
    <name type="scientific">Iningainema tapete BLCC-T55</name>
    <dbReference type="NCBI Taxonomy" id="2748662"/>
    <lineage>
        <taxon>Bacteria</taxon>
        <taxon>Bacillati</taxon>
        <taxon>Cyanobacteriota</taxon>
        <taxon>Cyanophyceae</taxon>
        <taxon>Nostocales</taxon>
        <taxon>Scytonemataceae</taxon>
        <taxon>Iningainema tapete</taxon>
    </lineage>
</organism>
<name>A0A8J6XYR6_9CYAN</name>
<evidence type="ECO:0000313" key="3">
    <source>
        <dbReference type="Proteomes" id="UP000629098"/>
    </source>
</evidence>
<keyword evidence="1" id="KW-0812">Transmembrane</keyword>
<accession>A0A8J6XYR6</accession>
<keyword evidence="1" id="KW-1133">Transmembrane helix</keyword>
<proteinExistence type="predicted"/>
<feature type="transmembrane region" description="Helical" evidence="1">
    <location>
        <begin position="225"/>
        <end position="246"/>
    </location>
</feature>
<sequence>MYLPAKQPSAQQTYHWLLFLASSLKQENAKEFLIERMQPYWLQTPQQKCLYQISVGLITGLLIGLIYGLTTGWIGAGIGGVSYGLILGFTQKIYPIVSLKFSIEYAKVRLFESVLSGLWWGLVYGVIDALICGLIWGVSEGIWGMIQVVIWGLVEGLIWGVFVPEFKQTTVSNQGIRESAKNAVIFTLIGGVAWLLLYVMVLIAVDKHDEFNSLLLDGISSGLFFGIYVGGLACLQHFILRLILWWNGYIPWNYGKFLDYATEQGFLEREGGYRFKHSWLQEHFVSLCE</sequence>
<gene>
    <name evidence="2" type="ORF">ICL16_26825</name>
</gene>
<dbReference type="RefSeq" id="WP_190834166.1">
    <property type="nucleotide sequence ID" value="NZ_CAWPPI010000083.1"/>
</dbReference>
<feature type="transmembrane region" description="Helical" evidence="1">
    <location>
        <begin position="73"/>
        <end position="94"/>
    </location>
</feature>